<sequence length="222" mass="24899">MRWLAGTPPHRVRRRDPVTLLDHNPTPDAASANDEIFVYVSPDDPRVLPLLTDLEREYDARYGDVFEEPASVEINRYPAAEFSAPRGAFVLLLQNGIAVAGGAFKTLDEHTTELKRIWTATEHRRRGLARRVVLELEDESRRRGFTRSYLTTGPRQPEAVRLYRSAGWTPLFDEDLPPERIGIHGFAKSLTPEPLDIADIRARHEAEHASPTPSPSSNGASS</sequence>
<protein>
    <submittedName>
        <fullName evidence="5">GNAT family N-acetyltransferase</fullName>
    </submittedName>
</protein>
<dbReference type="Gene3D" id="3.40.630.30">
    <property type="match status" value="1"/>
</dbReference>
<dbReference type="OrthoDB" id="70840at2"/>
<evidence type="ECO:0000259" key="4">
    <source>
        <dbReference type="PROSITE" id="PS51186"/>
    </source>
</evidence>
<feature type="region of interest" description="Disordered" evidence="3">
    <location>
        <begin position="199"/>
        <end position="222"/>
    </location>
</feature>
<dbReference type="PROSITE" id="PS51186">
    <property type="entry name" value="GNAT"/>
    <property type="match status" value="1"/>
</dbReference>
<evidence type="ECO:0000256" key="1">
    <source>
        <dbReference type="ARBA" id="ARBA00022679"/>
    </source>
</evidence>
<comment type="caution">
    <text evidence="5">The sequence shown here is derived from an EMBL/GenBank/DDBJ whole genome shotgun (WGS) entry which is preliminary data.</text>
</comment>
<dbReference type="CDD" id="cd04301">
    <property type="entry name" value="NAT_SF"/>
    <property type="match status" value="1"/>
</dbReference>
<proteinExistence type="predicted"/>
<feature type="compositionally biased region" description="Basic and acidic residues" evidence="3">
    <location>
        <begin position="199"/>
        <end position="208"/>
    </location>
</feature>
<dbReference type="InterPro" id="IPR050832">
    <property type="entry name" value="Bact_Acetyltransf"/>
</dbReference>
<dbReference type="EMBL" id="RCUY01000009">
    <property type="protein sequence ID" value="RLP82398.1"/>
    <property type="molecule type" value="Genomic_DNA"/>
</dbReference>
<keyword evidence="6" id="KW-1185">Reference proteome</keyword>
<reference evidence="5 6" key="1">
    <citation type="submission" date="2018-10" db="EMBL/GenBank/DDBJ databases">
        <authorList>
            <person name="Li J."/>
        </authorList>
    </citation>
    <scope>NUCLEOTIDE SEQUENCE [LARGE SCALE GENOMIC DNA]</scope>
    <source>
        <strain evidence="5 6">JCM 11654</strain>
    </source>
</reference>
<dbReference type="SUPFAM" id="SSF55729">
    <property type="entry name" value="Acyl-CoA N-acyltransferases (Nat)"/>
    <property type="match status" value="1"/>
</dbReference>
<evidence type="ECO:0000256" key="3">
    <source>
        <dbReference type="SAM" id="MobiDB-lite"/>
    </source>
</evidence>
<name>A0A3L7ASH8_9MICO</name>
<dbReference type="AlphaFoldDB" id="A0A3L7ASH8"/>
<organism evidence="5 6">
    <name type="scientific">Mycetocola lacteus</name>
    <dbReference type="NCBI Taxonomy" id="76637"/>
    <lineage>
        <taxon>Bacteria</taxon>
        <taxon>Bacillati</taxon>
        <taxon>Actinomycetota</taxon>
        <taxon>Actinomycetes</taxon>
        <taxon>Micrococcales</taxon>
        <taxon>Microbacteriaceae</taxon>
        <taxon>Mycetocola</taxon>
    </lineage>
</organism>
<accession>A0A3L7ASH8</accession>
<keyword evidence="2" id="KW-0012">Acyltransferase</keyword>
<evidence type="ECO:0000256" key="2">
    <source>
        <dbReference type="ARBA" id="ARBA00023315"/>
    </source>
</evidence>
<feature type="domain" description="N-acetyltransferase" evidence="4">
    <location>
        <begin position="38"/>
        <end position="193"/>
    </location>
</feature>
<dbReference type="PANTHER" id="PTHR43877:SF2">
    <property type="entry name" value="AMINOALKYLPHOSPHONATE N-ACETYLTRANSFERASE-RELATED"/>
    <property type="match status" value="1"/>
</dbReference>
<keyword evidence="1 5" id="KW-0808">Transferase</keyword>
<dbReference type="Proteomes" id="UP000269438">
    <property type="component" value="Unassembled WGS sequence"/>
</dbReference>
<evidence type="ECO:0000313" key="6">
    <source>
        <dbReference type="Proteomes" id="UP000269438"/>
    </source>
</evidence>
<dbReference type="GO" id="GO:0016747">
    <property type="term" value="F:acyltransferase activity, transferring groups other than amino-acyl groups"/>
    <property type="evidence" value="ECO:0007669"/>
    <property type="project" value="InterPro"/>
</dbReference>
<gene>
    <name evidence="5" type="ORF">D9V34_11515</name>
</gene>
<dbReference type="PANTHER" id="PTHR43877">
    <property type="entry name" value="AMINOALKYLPHOSPHONATE N-ACETYLTRANSFERASE-RELATED-RELATED"/>
    <property type="match status" value="1"/>
</dbReference>
<evidence type="ECO:0000313" key="5">
    <source>
        <dbReference type="EMBL" id="RLP82398.1"/>
    </source>
</evidence>
<dbReference type="InterPro" id="IPR000182">
    <property type="entry name" value="GNAT_dom"/>
</dbReference>
<dbReference type="InterPro" id="IPR016181">
    <property type="entry name" value="Acyl_CoA_acyltransferase"/>
</dbReference>
<dbReference type="Pfam" id="PF00583">
    <property type="entry name" value="Acetyltransf_1"/>
    <property type="match status" value="1"/>
</dbReference>